<sequence>MSTGQKSKAKLSGNGIGWSLGGAMLAALGAGLCCLAPLLYLLFGVSAAALSSLSRLSWLQIPMSLLAFCFLGIGYYRLYLSKRPVCTRIGSLNGQRFLYWAVLGMVVLLLSYPFTLPLLLEQL</sequence>
<dbReference type="EMBL" id="JAJHNU010000001">
    <property type="protein sequence ID" value="MDN4120647.1"/>
    <property type="molecule type" value="Genomic_DNA"/>
</dbReference>
<protein>
    <recommendedName>
        <fullName evidence="4">Mercuric transport protein MerT</fullName>
    </recommendedName>
</protein>
<dbReference type="Gene3D" id="1.10.287.910">
    <property type="entry name" value="bacterial mercury transporter, merf"/>
    <property type="match status" value="1"/>
</dbReference>
<keyword evidence="1" id="KW-0472">Membrane</keyword>
<reference evidence="2" key="1">
    <citation type="submission" date="2021-11" db="EMBL/GenBank/DDBJ databases">
        <title>Draft genome sequence of Alcaligenes endophyticus type strain CCUG 75668T.</title>
        <authorList>
            <person name="Salva-Serra F."/>
            <person name="Duran R.E."/>
            <person name="Seeger M."/>
            <person name="Moore E.R.B."/>
            <person name="Jaen-Luchoro D."/>
        </authorList>
    </citation>
    <scope>NUCLEOTIDE SEQUENCE</scope>
    <source>
        <strain evidence="2">CCUG 75668</strain>
    </source>
</reference>
<evidence type="ECO:0000313" key="2">
    <source>
        <dbReference type="EMBL" id="MDN4120647.1"/>
    </source>
</evidence>
<evidence type="ECO:0000256" key="1">
    <source>
        <dbReference type="SAM" id="Phobius"/>
    </source>
</evidence>
<feature type="transmembrane region" description="Helical" evidence="1">
    <location>
        <begin position="20"/>
        <end position="43"/>
    </location>
</feature>
<gene>
    <name evidence="2" type="ORF">LMS43_05025</name>
</gene>
<accession>A0ABT8EHH2</accession>
<dbReference type="Proteomes" id="UP001168613">
    <property type="component" value="Unassembled WGS sequence"/>
</dbReference>
<keyword evidence="1" id="KW-0812">Transmembrane</keyword>
<comment type="caution">
    <text evidence="2">The sequence shown here is derived from an EMBL/GenBank/DDBJ whole genome shotgun (WGS) entry which is preliminary data.</text>
</comment>
<feature type="transmembrane region" description="Helical" evidence="1">
    <location>
        <begin position="55"/>
        <end position="76"/>
    </location>
</feature>
<evidence type="ECO:0000313" key="3">
    <source>
        <dbReference type="Proteomes" id="UP001168613"/>
    </source>
</evidence>
<feature type="transmembrane region" description="Helical" evidence="1">
    <location>
        <begin position="97"/>
        <end position="120"/>
    </location>
</feature>
<proteinExistence type="predicted"/>
<keyword evidence="1" id="KW-1133">Transmembrane helix</keyword>
<organism evidence="2 3">
    <name type="scientific">Alcaligenes endophyticus</name>
    <dbReference type="NCBI Taxonomy" id="1929088"/>
    <lineage>
        <taxon>Bacteria</taxon>
        <taxon>Pseudomonadati</taxon>
        <taxon>Pseudomonadota</taxon>
        <taxon>Betaproteobacteria</taxon>
        <taxon>Burkholderiales</taxon>
        <taxon>Alcaligenaceae</taxon>
        <taxon>Alcaligenes</taxon>
    </lineage>
</organism>
<name>A0ABT8EHH2_9BURK</name>
<dbReference type="RefSeq" id="WP_266122049.1">
    <property type="nucleotide sequence ID" value="NZ_JAJHNU010000001.1"/>
</dbReference>
<keyword evidence="3" id="KW-1185">Reference proteome</keyword>
<evidence type="ECO:0008006" key="4">
    <source>
        <dbReference type="Google" id="ProtNLM"/>
    </source>
</evidence>